<dbReference type="PATRIC" id="fig|1637975.4.peg.2327"/>
<dbReference type="PANTHER" id="PTHR42866">
    <property type="entry name" value="3-DEOXY-MANNO-OCTULOSONATE CYTIDYLYLTRANSFERASE"/>
    <property type="match status" value="1"/>
</dbReference>
<gene>
    <name evidence="1" type="ORF">AN957_12490</name>
</gene>
<dbReference type="CDD" id="cd02518">
    <property type="entry name" value="GT2_SpsF"/>
    <property type="match status" value="1"/>
</dbReference>
<dbReference type="EMBL" id="LJIX01000006">
    <property type="protein sequence ID" value="KQL19306.1"/>
    <property type="molecule type" value="Genomic_DNA"/>
</dbReference>
<organism evidence="1 2">
    <name type="scientific">Cytobacillus solani</name>
    <dbReference type="NCBI Taxonomy" id="1637975"/>
    <lineage>
        <taxon>Bacteria</taxon>
        <taxon>Bacillati</taxon>
        <taxon>Bacillota</taxon>
        <taxon>Bacilli</taxon>
        <taxon>Bacillales</taxon>
        <taxon>Bacillaceae</taxon>
        <taxon>Cytobacillus</taxon>
    </lineage>
</organism>
<dbReference type="SUPFAM" id="SSF53448">
    <property type="entry name" value="Nucleotide-diphospho-sugar transferases"/>
    <property type="match status" value="1"/>
</dbReference>
<evidence type="ECO:0000313" key="2">
    <source>
        <dbReference type="Proteomes" id="UP000050996"/>
    </source>
</evidence>
<accession>A0A0Q3VHL1</accession>
<dbReference type="RefSeq" id="WP_056684429.1">
    <property type="nucleotide sequence ID" value="NZ_LJIX01000006.1"/>
</dbReference>
<dbReference type="PANTHER" id="PTHR42866:SF1">
    <property type="entry name" value="SPORE COAT POLYSACCHARIDE BIOSYNTHESIS PROTEIN SPSF"/>
    <property type="match status" value="1"/>
</dbReference>
<dbReference type="Pfam" id="PF02348">
    <property type="entry name" value="CTP_transf_3"/>
    <property type="match status" value="1"/>
</dbReference>
<keyword evidence="1" id="KW-0808">Transferase</keyword>
<dbReference type="InterPro" id="IPR029044">
    <property type="entry name" value="Nucleotide-diphossugar_trans"/>
</dbReference>
<keyword evidence="1" id="KW-0548">Nucleotidyltransferase</keyword>
<reference evidence="1 2" key="1">
    <citation type="submission" date="2015-09" db="EMBL/GenBank/DDBJ databases">
        <title>Genome sequencing project for genomic taxonomy and phylogenomics of Bacillus-like bacteria.</title>
        <authorList>
            <person name="Liu B."/>
            <person name="Wang J."/>
            <person name="Zhu Y."/>
            <person name="Liu G."/>
            <person name="Chen Q."/>
            <person name="Chen Z."/>
            <person name="Lan J."/>
            <person name="Che J."/>
            <person name="Ge C."/>
            <person name="Shi H."/>
            <person name="Pan Z."/>
            <person name="Liu X."/>
        </authorList>
    </citation>
    <scope>NUCLEOTIDE SEQUENCE [LARGE SCALE GENOMIC DNA]</scope>
    <source>
        <strain evidence="1 2">FJAT-18043</strain>
    </source>
</reference>
<dbReference type="GO" id="GO:0005829">
    <property type="term" value="C:cytosol"/>
    <property type="evidence" value="ECO:0007669"/>
    <property type="project" value="TreeGrafter"/>
</dbReference>
<name>A0A0Q3VHL1_9BACI</name>
<dbReference type="STRING" id="1637975.AN957_12490"/>
<dbReference type="Proteomes" id="UP000050996">
    <property type="component" value="Unassembled WGS sequence"/>
</dbReference>
<dbReference type="Gene3D" id="3.90.550.10">
    <property type="entry name" value="Spore Coat Polysaccharide Biosynthesis Protein SpsA, Chain A"/>
    <property type="match status" value="1"/>
</dbReference>
<dbReference type="GO" id="GO:0016779">
    <property type="term" value="F:nucleotidyltransferase activity"/>
    <property type="evidence" value="ECO:0007669"/>
    <property type="project" value="UniProtKB-KW"/>
</dbReference>
<dbReference type="AlphaFoldDB" id="A0A0Q3VHL1"/>
<protein>
    <submittedName>
        <fullName evidence="1">Acylneuraminate cytidylyltransferase</fullName>
    </submittedName>
</protein>
<dbReference type="InterPro" id="IPR003329">
    <property type="entry name" value="Cytidylyl_trans"/>
</dbReference>
<evidence type="ECO:0000313" key="1">
    <source>
        <dbReference type="EMBL" id="KQL19306.1"/>
    </source>
</evidence>
<proteinExistence type="predicted"/>
<keyword evidence="2" id="KW-1185">Reference proteome</keyword>
<comment type="caution">
    <text evidence="1">The sequence shown here is derived from an EMBL/GenBank/DDBJ whole genome shotgun (WGS) entry which is preliminary data.</text>
</comment>
<sequence length="242" mass="28073">MGINVIIQARVGSERLPGKVLMRLGEHSVLEYVVARCKQIEGIQNIIVATSNTEKDDEIEKWCLKNQTLCFRGSEKDVLSRFIDCIKKYPAEYIIRVTADCPFVDYETASRIVKLVQSSKCDIVNIVGKVPRGLNIELISSKALQNIYDIGKENRHREHVTLYAYEFTNKFNWKNYVIDENLQYPELRITLDTQEDYQLCERIAQKFQNPLVSSYEVIRFLIQNPDIASINKHIKQKPVNKM</sequence>